<dbReference type="PANTHER" id="PTHR36757:SF1">
    <property type="entry name" value="GENOME ASSEMBLY, CHROMOSOME: A04"/>
    <property type="match status" value="1"/>
</dbReference>
<protein>
    <submittedName>
        <fullName evidence="1">Uncharacterized protein</fullName>
    </submittedName>
</protein>
<dbReference type="KEGG" id="qlo:115966004"/>
<dbReference type="RefSeq" id="XP_030941201.1">
    <property type="nucleotide sequence ID" value="XM_031085341.1"/>
</dbReference>
<dbReference type="GeneID" id="115966004"/>
<dbReference type="Proteomes" id="UP000594261">
    <property type="component" value="Chromosome 2"/>
</dbReference>
<dbReference type="AlphaFoldDB" id="A0A7N2KWK7"/>
<dbReference type="Gramene" id="QL02p051060:mrna">
    <property type="protein sequence ID" value="QL02p051060:mrna:CDS:2"/>
    <property type="gene ID" value="QL02p051060"/>
</dbReference>
<dbReference type="InParanoid" id="A0A7N2KWK7"/>
<organism evidence="1 2">
    <name type="scientific">Quercus lobata</name>
    <name type="common">Valley oak</name>
    <dbReference type="NCBI Taxonomy" id="97700"/>
    <lineage>
        <taxon>Eukaryota</taxon>
        <taxon>Viridiplantae</taxon>
        <taxon>Streptophyta</taxon>
        <taxon>Embryophyta</taxon>
        <taxon>Tracheophyta</taxon>
        <taxon>Spermatophyta</taxon>
        <taxon>Magnoliopsida</taxon>
        <taxon>eudicotyledons</taxon>
        <taxon>Gunneridae</taxon>
        <taxon>Pentapetalae</taxon>
        <taxon>rosids</taxon>
        <taxon>fabids</taxon>
        <taxon>Fagales</taxon>
        <taxon>Fagaceae</taxon>
        <taxon>Quercus</taxon>
    </lineage>
</organism>
<reference evidence="2" key="1">
    <citation type="journal article" date="2016" name="G3 (Bethesda)">
        <title>First Draft Assembly and Annotation of the Genome of a California Endemic Oak Quercus lobata Nee (Fagaceae).</title>
        <authorList>
            <person name="Sork V.L."/>
            <person name="Fitz-Gibbon S.T."/>
            <person name="Puiu D."/>
            <person name="Crepeau M."/>
            <person name="Gugger P.F."/>
            <person name="Sherman R."/>
            <person name="Stevens K."/>
            <person name="Langley C.H."/>
            <person name="Pellegrini M."/>
            <person name="Salzberg S.L."/>
        </authorList>
    </citation>
    <scope>NUCLEOTIDE SEQUENCE [LARGE SCALE GENOMIC DNA]</scope>
    <source>
        <strain evidence="2">cv. SW786</strain>
    </source>
</reference>
<proteinExistence type="predicted"/>
<evidence type="ECO:0000313" key="1">
    <source>
        <dbReference type="EnsemblPlants" id="QL02p051060:mrna:CDS:2"/>
    </source>
</evidence>
<gene>
    <name evidence="1" type="primary">LOC115966004</name>
</gene>
<reference evidence="1" key="2">
    <citation type="submission" date="2021-01" db="UniProtKB">
        <authorList>
            <consortium name="EnsemblPlants"/>
        </authorList>
    </citation>
    <scope>IDENTIFICATION</scope>
</reference>
<dbReference type="PANTHER" id="PTHR36757">
    <property type="entry name" value="BNAANNG22500D PROTEIN"/>
    <property type="match status" value="1"/>
</dbReference>
<keyword evidence="2" id="KW-1185">Reference proteome</keyword>
<dbReference type="OrthoDB" id="1621429at2759"/>
<sequence length="245" mass="27249">MGTSPRISFSHDPFLSDVMPIQQQLSLPLDSSGLSSSIDFNFCISENFHQEPSSADELFVDGKLLPIKIKEKNFSNKQMYHSVPVPPLPVLHDDHATSIESLNKDNSEETKISTSHKEANEKQGSWRFKKLCFSMNFTTVCKHALCLLPHFLRSSSTGTTANVEPVPVLQKGHHHKQYWQKSSLVSTIKPSQSPSSIGYQNPPLKKGYGSYGNGLGVSPILNFQLGHHFCLGSIIFSGKYKNKSM</sequence>
<dbReference type="EnsemblPlants" id="QL02p051060:mrna">
    <property type="protein sequence ID" value="QL02p051060:mrna:CDS:2"/>
    <property type="gene ID" value="QL02p051060"/>
</dbReference>
<evidence type="ECO:0000313" key="2">
    <source>
        <dbReference type="Proteomes" id="UP000594261"/>
    </source>
</evidence>
<name>A0A7N2KWK7_QUELO</name>
<accession>A0A7N2KWK7</accession>